<evidence type="ECO:0000259" key="1">
    <source>
        <dbReference type="Pfam" id="PF08719"/>
    </source>
</evidence>
<name>A0A513ZZU1_9CAUD</name>
<accession>A0A513ZZU1</accession>
<protein>
    <submittedName>
        <fullName evidence="2">Putative NADAR family protein</fullName>
    </submittedName>
</protein>
<dbReference type="Proteomes" id="UP000319466">
    <property type="component" value="Segment"/>
</dbReference>
<keyword evidence="3" id="KW-1185">Reference proteome</keyword>
<sequence>MIKAISNFRGKFGFLSNFHDCKIIMDELTFESAEAAFQGLKDPERLHEFQWVSASESKKLGRKVSLRSDWDEVKDDIMRKVLRLKFYQNTDLLRKLKDTGSCVLIEGNTWHDNYWGICTCDKCEKIQGKNVLGKLLMELRNEVSC</sequence>
<organism evidence="2 3">
    <name type="scientific">Aeromonas phage LAh_6</name>
    <dbReference type="NCBI Taxonomy" id="2591030"/>
    <lineage>
        <taxon>Viruses</taxon>
        <taxon>Duplodnaviria</taxon>
        <taxon>Heunggongvirae</taxon>
        <taxon>Uroviricota</taxon>
        <taxon>Caudoviricetes</taxon>
        <taxon>Grimontviridae</taxon>
        <taxon>Lahexavirus</taxon>
        <taxon>Lahexavirus LAh6</taxon>
    </lineage>
</organism>
<evidence type="ECO:0000313" key="2">
    <source>
        <dbReference type="EMBL" id="QDH46547.1"/>
    </source>
</evidence>
<dbReference type="InterPro" id="IPR037238">
    <property type="entry name" value="YbiA-like_sf"/>
</dbReference>
<dbReference type="InterPro" id="IPR012816">
    <property type="entry name" value="NADAR"/>
</dbReference>
<gene>
    <name evidence="2" type="ORF">LAh6_50</name>
</gene>
<dbReference type="Gene3D" id="1.10.357.40">
    <property type="entry name" value="YbiA-like"/>
    <property type="match status" value="1"/>
</dbReference>
<dbReference type="CDD" id="cd15457">
    <property type="entry name" value="NADAR"/>
    <property type="match status" value="1"/>
</dbReference>
<dbReference type="NCBIfam" id="TIGR02464">
    <property type="entry name" value="ribofla_fusion"/>
    <property type="match status" value="1"/>
</dbReference>
<dbReference type="EMBL" id="MK838112">
    <property type="protein sequence ID" value="QDH46547.1"/>
    <property type="molecule type" value="Genomic_DNA"/>
</dbReference>
<dbReference type="SUPFAM" id="SSF143990">
    <property type="entry name" value="YbiA-like"/>
    <property type="match status" value="1"/>
</dbReference>
<dbReference type="Pfam" id="PF08719">
    <property type="entry name" value="NADAR"/>
    <property type="match status" value="1"/>
</dbReference>
<feature type="domain" description="NADAR" evidence="1">
    <location>
        <begin position="11"/>
        <end position="142"/>
    </location>
</feature>
<evidence type="ECO:0000313" key="3">
    <source>
        <dbReference type="Proteomes" id="UP000319466"/>
    </source>
</evidence>
<reference evidence="2 3" key="1">
    <citation type="submission" date="2019-04" db="EMBL/GenBank/DDBJ databases">
        <title>Novel bacteriophages capable of disrupting biofilms from clinical strains of Aeromonas hydrophila with intrinsic antibiotic resistance.</title>
        <authorList>
            <person name="Kabwe M."/>
            <person name="Brown T.L."/>
            <person name="Speirs L."/>
            <person name="Ku H."/>
            <person name="Leach M."/>
            <person name="Chan H.T."/>
            <person name="Petrovski S."/>
            <person name="Lock P."/>
            <person name="Tucci J."/>
        </authorList>
    </citation>
    <scope>NUCLEOTIDE SEQUENCE [LARGE SCALE GENOMIC DNA]</scope>
</reference>
<proteinExistence type="predicted"/>